<feature type="transmembrane region" description="Helical" evidence="5">
    <location>
        <begin position="50"/>
        <end position="74"/>
    </location>
</feature>
<feature type="transmembrane region" description="Helical" evidence="5">
    <location>
        <begin position="299"/>
        <end position="320"/>
    </location>
</feature>
<comment type="subcellular location">
    <subcellularLocation>
        <location evidence="1">Membrane</location>
        <topology evidence="1">Multi-pass membrane protein</topology>
    </subcellularLocation>
</comment>
<accession>J0WHZ2</accession>
<dbReference type="HOGENOM" id="CLU_051838_0_0_5"/>
<keyword evidence="6" id="KW-0489">Methyltransferase</keyword>
<dbReference type="InterPro" id="IPR007269">
    <property type="entry name" value="ICMT_MeTrfase"/>
</dbReference>
<dbReference type="Gene3D" id="1.20.120.1630">
    <property type="match status" value="1"/>
</dbReference>
<organism evidence="6 7">
    <name type="scientific">Rhizobium leguminosarum bv. trifolii WSM2297</name>
    <dbReference type="NCBI Taxonomy" id="754762"/>
    <lineage>
        <taxon>Bacteria</taxon>
        <taxon>Pseudomonadati</taxon>
        <taxon>Pseudomonadota</taxon>
        <taxon>Alphaproteobacteria</taxon>
        <taxon>Hyphomicrobiales</taxon>
        <taxon>Rhizobiaceae</taxon>
        <taxon>Rhizobium/Agrobacterium group</taxon>
        <taxon>Rhizobium</taxon>
    </lineage>
</organism>
<evidence type="ECO:0000313" key="7">
    <source>
        <dbReference type="Proteomes" id="UP000005732"/>
    </source>
</evidence>
<feature type="transmembrane region" description="Helical" evidence="5">
    <location>
        <begin position="21"/>
        <end position="44"/>
    </location>
</feature>
<dbReference type="GO" id="GO:0032259">
    <property type="term" value="P:methylation"/>
    <property type="evidence" value="ECO:0007669"/>
    <property type="project" value="UniProtKB-KW"/>
</dbReference>
<keyword evidence="2 5" id="KW-0812">Transmembrane</keyword>
<dbReference type="GO" id="GO:0004671">
    <property type="term" value="F:protein C-terminal S-isoprenylcysteine carboxyl O-methyltransferase activity"/>
    <property type="evidence" value="ECO:0007669"/>
    <property type="project" value="InterPro"/>
</dbReference>
<keyword evidence="3 5" id="KW-1133">Transmembrane helix</keyword>
<feature type="transmembrane region" description="Helical" evidence="5">
    <location>
        <begin position="127"/>
        <end position="148"/>
    </location>
</feature>
<feature type="transmembrane region" description="Helical" evidence="5">
    <location>
        <begin position="369"/>
        <end position="386"/>
    </location>
</feature>
<evidence type="ECO:0000256" key="3">
    <source>
        <dbReference type="ARBA" id="ARBA00022989"/>
    </source>
</evidence>
<feature type="transmembrane region" description="Helical" evidence="5">
    <location>
        <begin position="179"/>
        <end position="203"/>
    </location>
</feature>
<reference evidence="6 7" key="1">
    <citation type="submission" date="2012-02" db="EMBL/GenBank/DDBJ databases">
        <title>Improved High-Quality Draft Sequence of Rhizobium leguminosarum bv. trifolii WSM2297.</title>
        <authorList>
            <consortium name="US DOE Joint Genome Institute"/>
            <person name="Lucas S."/>
            <person name="Han J."/>
            <person name="Lapidus A."/>
            <person name="Cheng J.-F."/>
            <person name="Goodwin L."/>
            <person name="Pitluck S."/>
            <person name="Peters L."/>
            <person name="Ovchinnikova G."/>
            <person name="Zhang X."/>
            <person name="Detter J.C."/>
            <person name="Han C."/>
            <person name="Tapia R."/>
            <person name="Land M."/>
            <person name="Hauser L."/>
            <person name="Kyrpides N."/>
            <person name="Ivanova N."/>
            <person name="Pagani I."/>
            <person name="Brau L."/>
            <person name="Yates R."/>
            <person name="O'Hara G."/>
            <person name="Rui T."/>
            <person name="Howieson J."/>
            <person name="Reeve W."/>
            <person name="Woyke T."/>
        </authorList>
    </citation>
    <scope>NUCLEOTIDE SEQUENCE [LARGE SCALE GENOMIC DNA]</scope>
    <source>
        <strain evidence="6 7">WSM2297</strain>
    </source>
</reference>
<keyword evidence="6" id="KW-0808">Transferase</keyword>
<proteinExistence type="predicted"/>
<feature type="transmembrane region" description="Helical" evidence="5">
    <location>
        <begin position="223"/>
        <end position="247"/>
    </location>
</feature>
<dbReference type="Pfam" id="PF04140">
    <property type="entry name" value="ICMT"/>
    <property type="match status" value="1"/>
</dbReference>
<name>J0WHZ2_RHILT</name>
<evidence type="ECO:0000256" key="2">
    <source>
        <dbReference type="ARBA" id="ARBA00022692"/>
    </source>
</evidence>
<dbReference type="EMBL" id="JH719392">
    <property type="protein sequence ID" value="EJC85656.1"/>
    <property type="molecule type" value="Genomic_DNA"/>
</dbReference>
<evidence type="ECO:0000256" key="5">
    <source>
        <dbReference type="SAM" id="Phobius"/>
    </source>
</evidence>
<feature type="transmembrane region" description="Helical" evidence="5">
    <location>
        <begin position="95"/>
        <end position="115"/>
    </location>
</feature>
<evidence type="ECO:0000256" key="1">
    <source>
        <dbReference type="ARBA" id="ARBA00004141"/>
    </source>
</evidence>
<dbReference type="GO" id="GO:0016020">
    <property type="term" value="C:membrane"/>
    <property type="evidence" value="ECO:0007669"/>
    <property type="project" value="UniProtKB-SubCell"/>
</dbReference>
<evidence type="ECO:0000256" key="4">
    <source>
        <dbReference type="ARBA" id="ARBA00023136"/>
    </source>
</evidence>
<sequence length="427" mass="46865">MIEEAERVPRQQERDTVNGSPLTIQAATLIGALVGIVLATYLQLEPGKAMAFAVACLLLAWIVADGISAARRAWTYRERRGEAPAVFWRRVGTKLVGLAALLGGVVIACSLFPFFTQSSAVQWIVEASHTTIPISIALAIATILYVAVTDLVADEPDDYLNQVGRAVLMQDFREEDVLFALRLLAIKCFFLVLMFSGGMAGLSELVDKPAWVFAPLSTAWFEGLMRLVFLLDLVLAAGGYIATFKLFGWHVRATETTALGWLVCLVCYEPFFPAISHAFVPYGEGPGWDTMIREGSALFILWSVAMLFCALIYVWATAAFGPRFSNLTHRGIITTGPYRFIKHPAYVSKNIAWWLFAAPSFIASGLAEGLARAGMLAIVSLIYLMRARAEERMLSRDPAYRDYAESVAAHGLLAMAKRRLAPTAPRA</sequence>
<evidence type="ECO:0000313" key="6">
    <source>
        <dbReference type="EMBL" id="EJC85656.1"/>
    </source>
</evidence>
<dbReference type="AlphaFoldDB" id="J0WHZ2"/>
<keyword evidence="4 5" id="KW-0472">Membrane</keyword>
<gene>
    <name evidence="6" type="ORF">Rleg4DRAFT_7543</name>
</gene>
<dbReference type="Proteomes" id="UP000005732">
    <property type="component" value="Unassembled WGS sequence"/>
</dbReference>
<protein>
    <submittedName>
        <fullName evidence="6">Isoprenylcysteine carboxyl methyltransferase (ICMT) family protein</fullName>
    </submittedName>
</protein>